<dbReference type="AlphaFoldDB" id="Q0TXA0"/>
<dbReference type="HOGENOM" id="CLU_1230456_0_0_1"/>
<feature type="chain" id="PRO_5004177246" evidence="2">
    <location>
        <begin position="17"/>
        <end position="188"/>
    </location>
</feature>
<evidence type="ECO:0000256" key="2">
    <source>
        <dbReference type="SAM" id="SignalP"/>
    </source>
</evidence>
<evidence type="ECO:0000313" key="4">
    <source>
        <dbReference type="Proteomes" id="UP000001055"/>
    </source>
</evidence>
<proteinExistence type="predicted"/>
<gene>
    <name evidence="3" type="ORF">SNOG_15917</name>
</gene>
<dbReference type="PANTHER" id="PTHR35523:SF1">
    <property type="entry name" value="CELL WALL PROTEIN SED1"/>
    <property type="match status" value="1"/>
</dbReference>
<accession>Q0TXA0</accession>
<dbReference type="InParanoid" id="Q0TXA0"/>
<dbReference type="GeneID" id="5982981"/>
<dbReference type="FunCoup" id="Q0TXA0">
    <property type="interactions" value="17"/>
</dbReference>
<reference evidence="4" key="1">
    <citation type="journal article" date="2007" name="Plant Cell">
        <title>Dothideomycete-plant interactions illuminated by genome sequencing and EST analysis of the wheat pathogen Stagonospora nodorum.</title>
        <authorList>
            <person name="Hane J.K."/>
            <person name="Lowe R.G."/>
            <person name="Solomon P.S."/>
            <person name="Tan K.C."/>
            <person name="Schoch C.L."/>
            <person name="Spatafora J.W."/>
            <person name="Crous P.W."/>
            <person name="Kodira C."/>
            <person name="Birren B.W."/>
            <person name="Galagan J.E."/>
            <person name="Torriani S.F."/>
            <person name="McDonald B.A."/>
            <person name="Oliver R.P."/>
        </authorList>
    </citation>
    <scope>NUCLEOTIDE SEQUENCE [LARGE SCALE GENOMIC DNA]</scope>
    <source>
        <strain evidence="4">SN15 / ATCC MYA-4574 / FGSC 10173</strain>
    </source>
</reference>
<dbReference type="PANTHER" id="PTHR35523">
    <property type="entry name" value="CELL WALL PROTEIN SED1"/>
    <property type="match status" value="1"/>
</dbReference>
<dbReference type="GO" id="GO:0005199">
    <property type="term" value="F:structural constituent of cell wall"/>
    <property type="evidence" value="ECO:0000318"/>
    <property type="project" value="GO_Central"/>
</dbReference>
<dbReference type="eggNOG" id="ENOG502S7XK">
    <property type="taxonomic scope" value="Eukaryota"/>
</dbReference>
<feature type="region of interest" description="Disordered" evidence="1">
    <location>
        <begin position="133"/>
        <end position="165"/>
    </location>
</feature>
<feature type="signal peptide" evidence="2">
    <location>
        <begin position="1"/>
        <end position="16"/>
    </location>
</feature>
<organism evidence="3 4">
    <name type="scientific">Phaeosphaeria nodorum (strain SN15 / ATCC MYA-4574 / FGSC 10173)</name>
    <name type="common">Glume blotch fungus</name>
    <name type="synonym">Parastagonospora nodorum</name>
    <dbReference type="NCBI Taxonomy" id="321614"/>
    <lineage>
        <taxon>Eukaryota</taxon>
        <taxon>Fungi</taxon>
        <taxon>Dikarya</taxon>
        <taxon>Ascomycota</taxon>
        <taxon>Pezizomycotina</taxon>
        <taxon>Dothideomycetes</taxon>
        <taxon>Pleosporomycetidae</taxon>
        <taxon>Pleosporales</taxon>
        <taxon>Pleosporineae</taxon>
        <taxon>Phaeosphaeriaceae</taxon>
        <taxon>Parastagonospora</taxon>
    </lineage>
</organism>
<dbReference type="STRING" id="321614.Q0TXA0"/>
<dbReference type="InterPro" id="IPR038843">
    <property type="entry name" value="Sed1/Spi1"/>
</dbReference>
<keyword evidence="2" id="KW-0732">Signal</keyword>
<evidence type="ECO:0000313" key="3">
    <source>
        <dbReference type="EMBL" id="EAT76755.2"/>
    </source>
</evidence>
<dbReference type="EMBL" id="CH445365">
    <property type="protein sequence ID" value="EAT76755.2"/>
    <property type="molecule type" value="Genomic_DNA"/>
</dbReference>
<dbReference type="GO" id="GO:0031505">
    <property type="term" value="P:fungal-type cell wall organization"/>
    <property type="evidence" value="ECO:0000318"/>
    <property type="project" value="GO_Central"/>
</dbReference>
<sequence>MHSFAVIAGLVASANAYAYGYPAQNETTSAVAYPVASTTDAYAVISSAAAYPASSAPVEYTTKVVTGLTTECPEPTTISVGTKTYVVTSSTVIVDEDCEYTTSVPVHPTPAPEHSAPAGYPVKPSVVAPPAVPYPSSNGTAPTHPAPAGTAAPSGSATKSAPPSQFTGAAAQTGAGIMAIVAAAAAFL</sequence>
<name>Q0TXA0_PHANO</name>
<dbReference type="RefSeq" id="XP_001806051.1">
    <property type="nucleotide sequence ID" value="XM_001805999.1"/>
</dbReference>
<dbReference type="GO" id="GO:0009277">
    <property type="term" value="C:fungal-type cell wall"/>
    <property type="evidence" value="ECO:0000318"/>
    <property type="project" value="GO_Central"/>
</dbReference>
<evidence type="ECO:0000256" key="1">
    <source>
        <dbReference type="SAM" id="MobiDB-lite"/>
    </source>
</evidence>
<dbReference type="VEuPathDB" id="FungiDB:JI435_159170"/>
<protein>
    <submittedName>
        <fullName evidence="3">Uncharacterized protein</fullName>
    </submittedName>
</protein>
<dbReference type="Proteomes" id="UP000001055">
    <property type="component" value="Unassembled WGS sequence"/>
</dbReference>
<dbReference type="KEGG" id="pno:SNOG_15917"/>